<dbReference type="Proteomes" id="UP000178448">
    <property type="component" value="Unassembled WGS sequence"/>
</dbReference>
<protein>
    <submittedName>
        <fullName evidence="1">Uncharacterized protein</fullName>
    </submittedName>
</protein>
<dbReference type="AlphaFoldDB" id="A0A1F5YU54"/>
<comment type="caution">
    <text evidence="1">The sequence shown here is derived from an EMBL/GenBank/DDBJ whole genome shotgun (WGS) entry which is preliminary data.</text>
</comment>
<name>A0A1F5YU54_9BACT</name>
<organism evidence="1 2">
    <name type="scientific">Candidatus Gottesmanbacteria bacterium RBG_16_52_11</name>
    <dbReference type="NCBI Taxonomy" id="1798374"/>
    <lineage>
        <taxon>Bacteria</taxon>
        <taxon>Candidatus Gottesmaniibacteriota</taxon>
    </lineage>
</organism>
<dbReference type="EMBL" id="MFJD01000006">
    <property type="protein sequence ID" value="OGG03740.1"/>
    <property type="molecule type" value="Genomic_DNA"/>
</dbReference>
<evidence type="ECO:0000313" key="2">
    <source>
        <dbReference type="Proteomes" id="UP000178448"/>
    </source>
</evidence>
<evidence type="ECO:0000313" key="1">
    <source>
        <dbReference type="EMBL" id="OGG03740.1"/>
    </source>
</evidence>
<proteinExistence type="predicted"/>
<reference evidence="1 2" key="1">
    <citation type="journal article" date="2016" name="Nat. Commun.">
        <title>Thousands of microbial genomes shed light on interconnected biogeochemical processes in an aquifer system.</title>
        <authorList>
            <person name="Anantharaman K."/>
            <person name="Brown C.T."/>
            <person name="Hug L.A."/>
            <person name="Sharon I."/>
            <person name="Castelle C.J."/>
            <person name="Probst A.J."/>
            <person name="Thomas B.C."/>
            <person name="Singh A."/>
            <person name="Wilkins M.J."/>
            <person name="Karaoz U."/>
            <person name="Brodie E.L."/>
            <person name="Williams K.H."/>
            <person name="Hubbard S.S."/>
            <person name="Banfield J.F."/>
        </authorList>
    </citation>
    <scope>NUCLEOTIDE SEQUENCE [LARGE SCALE GENOMIC DNA]</scope>
</reference>
<accession>A0A1F5YU54</accession>
<sequence length="95" mass="11566">MREYQKMFTLMMEQHRELFDNFRDIHDNYALNPAQWQKLFNEYGAEVVDIIRDYERRLCSNMATGKFGQFSANLSRKFWDEVRKDFPKIDFVGVK</sequence>
<gene>
    <name evidence="1" type="ORF">A2Z33_04575</name>
</gene>